<proteinExistence type="predicted"/>
<feature type="transmembrane region" description="Helical" evidence="1">
    <location>
        <begin position="177"/>
        <end position="195"/>
    </location>
</feature>
<feature type="transmembrane region" description="Helical" evidence="1">
    <location>
        <begin position="95"/>
        <end position="119"/>
    </location>
</feature>
<keyword evidence="3" id="KW-1185">Reference proteome</keyword>
<gene>
    <name evidence="2" type="ORF">ISALK_00155</name>
</gene>
<feature type="transmembrane region" description="Helical" evidence="1">
    <location>
        <begin position="63"/>
        <end position="83"/>
    </location>
</feature>
<feature type="transmembrane region" description="Helical" evidence="1">
    <location>
        <begin position="28"/>
        <end position="56"/>
    </location>
</feature>
<comment type="caution">
    <text evidence="2">The sequence shown here is derived from an EMBL/GenBank/DDBJ whole genome shotgun (WGS) entry which is preliminary data.</text>
</comment>
<keyword evidence="1" id="KW-0812">Transmembrane</keyword>
<evidence type="ECO:0000256" key="1">
    <source>
        <dbReference type="SAM" id="Phobius"/>
    </source>
</evidence>
<evidence type="ECO:0000313" key="3">
    <source>
        <dbReference type="Proteomes" id="UP000449710"/>
    </source>
</evidence>
<dbReference type="AlphaFoldDB" id="A0AA43XJ99"/>
<reference evidence="2 3" key="1">
    <citation type="submission" date="2019-04" db="EMBL/GenBank/DDBJ databases">
        <title>Isachenkonia alkalipeptolytica gen. nov. sp. nov. a new anaerobic, alkiliphilic organothrophic bacterium capable to reduce synthesized ferrihydrite isolated from a soda lake.</title>
        <authorList>
            <person name="Toshchakov S.V."/>
            <person name="Zavarzina D.G."/>
            <person name="Zhilina T.N."/>
            <person name="Kostrikina N.A."/>
            <person name="Kublanov I.V."/>
        </authorList>
    </citation>
    <scope>NUCLEOTIDE SEQUENCE [LARGE SCALE GENOMIC DNA]</scope>
    <source>
        <strain evidence="2 3">Z-1701</strain>
    </source>
</reference>
<organism evidence="2 3">
    <name type="scientific">Isachenkonia alkalipeptolytica</name>
    <dbReference type="NCBI Taxonomy" id="2565777"/>
    <lineage>
        <taxon>Bacteria</taxon>
        <taxon>Bacillati</taxon>
        <taxon>Bacillota</taxon>
        <taxon>Clostridia</taxon>
        <taxon>Eubacteriales</taxon>
        <taxon>Clostridiaceae</taxon>
        <taxon>Isachenkonia</taxon>
    </lineage>
</organism>
<accession>A0AA43XJ99</accession>
<dbReference type="Proteomes" id="UP000449710">
    <property type="component" value="Unassembled WGS sequence"/>
</dbReference>
<protein>
    <submittedName>
        <fullName evidence="2">DUF3159 domain-containing protein</fullName>
    </submittedName>
</protein>
<dbReference type="EMBL" id="SUMG01000001">
    <property type="protein sequence ID" value="NBG86900.1"/>
    <property type="molecule type" value="Genomic_DNA"/>
</dbReference>
<name>A0AA43XJ99_9CLOT</name>
<keyword evidence="1" id="KW-0472">Membrane</keyword>
<evidence type="ECO:0000313" key="2">
    <source>
        <dbReference type="EMBL" id="NBG86900.1"/>
    </source>
</evidence>
<feature type="transmembrane region" description="Helical" evidence="1">
    <location>
        <begin position="139"/>
        <end position="157"/>
    </location>
</feature>
<keyword evidence="1" id="KW-1133">Transmembrane helix</keyword>
<dbReference type="InterPro" id="IPR016566">
    <property type="entry name" value="UCP010219"/>
</dbReference>
<sequence length="223" mass="25277">MVMNKEEILEELRSTLSGKTFDALLPPIIFALINAFFDLTLATGAAFVIAAFLGFFRFFKKQNWFYALGGFLAVSLAASFAYFTGSAANYFVGSLVSSAFLFLVAFVSLVTGKPLAAWLSHLTRGWPLDWFLRKDVKPAYREVTIVWTVLLFFRFFIRLIFFQRGSATELAFVNTLSGWPMIVPVLVLSYIYGIWRLKKLKGPGVEEYQRGDQPPWKGQTRGF</sequence>
<dbReference type="Pfam" id="PF11361">
    <property type="entry name" value="DUF3159"/>
    <property type="match status" value="1"/>
</dbReference>